<dbReference type="EMBL" id="BLLF01004429">
    <property type="protein sequence ID" value="GFH29591.1"/>
    <property type="molecule type" value="Genomic_DNA"/>
</dbReference>
<gene>
    <name evidence="2" type="ORF">HaLaN_28277</name>
</gene>
<accession>A0A6A0ABE6</accession>
<comment type="caution">
    <text evidence="2">The sequence shown here is derived from an EMBL/GenBank/DDBJ whole genome shotgun (WGS) entry which is preliminary data.</text>
</comment>
<reference evidence="2 3" key="1">
    <citation type="submission" date="2020-02" db="EMBL/GenBank/DDBJ databases">
        <title>Draft genome sequence of Haematococcus lacustris strain NIES-144.</title>
        <authorList>
            <person name="Morimoto D."/>
            <person name="Nakagawa S."/>
            <person name="Yoshida T."/>
            <person name="Sawayama S."/>
        </authorList>
    </citation>
    <scope>NUCLEOTIDE SEQUENCE [LARGE SCALE GENOMIC DNA]</scope>
    <source>
        <strain evidence="2 3">NIES-144</strain>
    </source>
</reference>
<sequence length="134" mass="13806">YFCVATAAVHLSAGRPGLRPALQRGPAQRLQPLCAGVCVAQQPPRTGATARGHRTGCTQPGLLPGRAGQSAPGYGAGGRGSPGVSNGAGVHAPSHGDRRAQPEAGQWQVRAARDALRANRYQRKGADSGACRWH</sequence>
<dbReference type="Proteomes" id="UP000485058">
    <property type="component" value="Unassembled WGS sequence"/>
</dbReference>
<keyword evidence="3" id="KW-1185">Reference proteome</keyword>
<feature type="region of interest" description="Disordered" evidence="1">
    <location>
        <begin position="44"/>
        <end position="106"/>
    </location>
</feature>
<dbReference type="AlphaFoldDB" id="A0A6A0ABE6"/>
<protein>
    <submittedName>
        <fullName evidence="2">Uncharacterized protein</fullName>
    </submittedName>
</protein>
<feature type="non-terminal residue" evidence="2">
    <location>
        <position position="1"/>
    </location>
</feature>
<evidence type="ECO:0000256" key="1">
    <source>
        <dbReference type="SAM" id="MobiDB-lite"/>
    </source>
</evidence>
<proteinExistence type="predicted"/>
<evidence type="ECO:0000313" key="3">
    <source>
        <dbReference type="Proteomes" id="UP000485058"/>
    </source>
</evidence>
<feature type="non-terminal residue" evidence="2">
    <location>
        <position position="134"/>
    </location>
</feature>
<name>A0A6A0ABE6_HAELA</name>
<evidence type="ECO:0000313" key="2">
    <source>
        <dbReference type="EMBL" id="GFH29591.1"/>
    </source>
</evidence>
<organism evidence="2 3">
    <name type="scientific">Haematococcus lacustris</name>
    <name type="common">Green alga</name>
    <name type="synonym">Haematococcus pluvialis</name>
    <dbReference type="NCBI Taxonomy" id="44745"/>
    <lineage>
        <taxon>Eukaryota</taxon>
        <taxon>Viridiplantae</taxon>
        <taxon>Chlorophyta</taxon>
        <taxon>core chlorophytes</taxon>
        <taxon>Chlorophyceae</taxon>
        <taxon>CS clade</taxon>
        <taxon>Chlamydomonadales</taxon>
        <taxon>Haematococcaceae</taxon>
        <taxon>Haematococcus</taxon>
    </lineage>
</organism>